<evidence type="ECO:0000256" key="1">
    <source>
        <dbReference type="ARBA" id="ARBA00022614"/>
    </source>
</evidence>
<dbReference type="PANTHER" id="PTHR48060">
    <property type="entry name" value="DNA DAMAGE-REPAIR/TOLERATION PROTEIN DRT100"/>
    <property type="match status" value="1"/>
</dbReference>
<proteinExistence type="predicted"/>
<reference evidence="5 6" key="1">
    <citation type="journal article" date="2023" name="Hortic Res">
        <title>The complete reference genome for grapevine (Vitis vinifera L.) genetics and breeding.</title>
        <authorList>
            <person name="Shi X."/>
            <person name="Cao S."/>
            <person name="Wang X."/>
            <person name="Huang S."/>
            <person name="Wang Y."/>
            <person name="Liu Z."/>
            <person name="Liu W."/>
            <person name="Leng X."/>
            <person name="Peng Y."/>
            <person name="Wang N."/>
            <person name="Wang Y."/>
            <person name="Ma Z."/>
            <person name="Xu X."/>
            <person name="Zhang F."/>
            <person name="Xue H."/>
            <person name="Zhong H."/>
            <person name="Wang Y."/>
            <person name="Zhang K."/>
            <person name="Velt A."/>
            <person name="Avia K."/>
            <person name="Holtgrawe D."/>
            <person name="Grimplet J."/>
            <person name="Matus J.T."/>
            <person name="Ware D."/>
            <person name="Wu X."/>
            <person name="Wang H."/>
            <person name="Liu C."/>
            <person name="Fang Y."/>
            <person name="Rustenholz C."/>
            <person name="Cheng Z."/>
            <person name="Xiao H."/>
            <person name="Zhou Y."/>
        </authorList>
    </citation>
    <scope>NUCLEOTIDE SEQUENCE [LARGE SCALE GENOMIC DNA]</scope>
    <source>
        <strain evidence="6">cv. Pinot noir / PN40024</strain>
        <tissue evidence="5">Leaf</tissue>
    </source>
</reference>
<accession>A0ABY9BYD7</accession>
<dbReference type="EMBL" id="CP126652">
    <property type="protein sequence ID" value="WJZ87826.1"/>
    <property type="molecule type" value="Genomic_DNA"/>
</dbReference>
<dbReference type="SUPFAM" id="SSF52058">
    <property type="entry name" value="L domain-like"/>
    <property type="match status" value="1"/>
</dbReference>
<sequence>MQHPSILCFTEALNFISADGPESHSVQLHKFNTPTFGNETDKLALLTIKHYLLDVPNGVLSSWNDSLHFCQWEGVTCSHRLQRVTALRLEDQRLVGSLPPIGNLTFLIELELSNNN</sequence>
<dbReference type="Proteomes" id="UP001227230">
    <property type="component" value="Chromosome 5"/>
</dbReference>
<dbReference type="InterPro" id="IPR032675">
    <property type="entry name" value="LRR_dom_sf"/>
</dbReference>
<dbReference type="InterPro" id="IPR053211">
    <property type="entry name" value="DNA_repair-toleration"/>
</dbReference>
<keyword evidence="2" id="KW-0732">Signal</keyword>
<gene>
    <name evidence="5" type="ORF">VitviT2T_007177</name>
</gene>
<keyword evidence="1" id="KW-0433">Leucine-rich repeat</keyword>
<feature type="domain" description="Leucine-rich repeat-containing N-terminal plant-type" evidence="4">
    <location>
        <begin position="39"/>
        <end position="78"/>
    </location>
</feature>
<dbReference type="Gene3D" id="3.80.10.10">
    <property type="entry name" value="Ribonuclease Inhibitor"/>
    <property type="match status" value="1"/>
</dbReference>
<protein>
    <recommendedName>
        <fullName evidence="4">Leucine-rich repeat-containing N-terminal plant-type domain-containing protein</fullName>
    </recommendedName>
</protein>
<name>A0ABY9BYD7_VITVI</name>
<dbReference type="Pfam" id="PF08263">
    <property type="entry name" value="LRRNT_2"/>
    <property type="match status" value="1"/>
</dbReference>
<organism evidence="5 6">
    <name type="scientific">Vitis vinifera</name>
    <name type="common">Grape</name>
    <dbReference type="NCBI Taxonomy" id="29760"/>
    <lineage>
        <taxon>Eukaryota</taxon>
        <taxon>Viridiplantae</taxon>
        <taxon>Streptophyta</taxon>
        <taxon>Embryophyta</taxon>
        <taxon>Tracheophyta</taxon>
        <taxon>Spermatophyta</taxon>
        <taxon>Magnoliopsida</taxon>
        <taxon>eudicotyledons</taxon>
        <taxon>Gunneridae</taxon>
        <taxon>Pentapetalae</taxon>
        <taxon>rosids</taxon>
        <taxon>Vitales</taxon>
        <taxon>Vitaceae</taxon>
        <taxon>Viteae</taxon>
        <taxon>Vitis</taxon>
    </lineage>
</organism>
<dbReference type="InterPro" id="IPR013210">
    <property type="entry name" value="LRR_N_plant-typ"/>
</dbReference>
<evidence type="ECO:0000313" key="5">
    <source>
        <dbReference type="EMBL" id="WJZ87826.1"/>
    </source>
</evidence>
<evidence type="ECO:0000256" key="3">
    <source>
        <dbReference type="ARBA" id="ARBA00022737"/>
    </source>
</evidence>
<evidence type="ECO:0000259" key="4">
    <source>
        <dbReference type="Pfam" id="PF08263"/>
    </source>
</evidence>
<dbReference type="PANTHER" id="PTHR48060:SF21">
    <property type="entry name" value="L DOMAIN-LIKE PROTEIN"/>
    <property type="match status" value="1"/>
</dbReference>
<keyword evidence="3" id="KW-0677">Repeat</keyword>
<evidence type="ECO:0000313" key="6">
    <source>
        <dbReference type="Proteomes" id="UP001227230"/>
    </source>
</evidence>
<evidence type="ECO:0000256" key="2">
    <source>
        <dbReference type="ARBA" id="ARBA00022729"/>
    </source>
</evidence>
<keyword evidence="6" id="KW-1185">Reference proteome</keyword>